<feature type="non-terminal residue" evidence="11">
    <location>
        <position position="1"/>
    </location>
</feature>
<evidence type="ECO:0000256" key="3">
    <source>
        <dbReference type="ARBA" id="ARBA00022606"/>
    </source>
</evidence>
<evidence type="ECO:0000256" key="8">
    <source>
        <dbReference type="ARBA" id="ARBA00023170"/>
    </source>
</evidence>
<evidence type="ECO:0000256" key="6">
    <source>
        <dbReference type="ARBA" id="ARBA00022989"/>
    </source>
</evidence>
<accession>A0A4E0RM91</accession>
<dbReference type="PANTHER" id="PTHR21137">
    <property type="entry name" value="ODORANT RECEPTOR"/>
    <property type="match status" value="1"/>
</dbReference>
<dbReference type="GO" id="GO:0004984">
    <property type="term" value="F:olfactory receptor activity"/>
    <property type="evidence" value="ECO:0007669"/>
    <property type="project" value="InterPro"/>
</dbReference>
<evidence type="ECO:0000256" key="1">
    <source>
        <dbReference type="ARBA" id="ARBA00004651"/>
    </source>
</evidence>
<evidence type="ECO:0000313" key="11">
    <source>
        <dbReference type="EMBL" id="THK33269.1"/>
    </source>
</evidence>
<proteinExistence type="predicted"/>
<keyword evidence="12" id="KW-1185">Reference proteome</keyword>
<feature type="transmembrane region" description="Helical" evidence="10">
    <location>
        <begin position="233"/>
        <end position="252"/>
    </location>
</feature>
<dbReference type="InterPro" id="IPR004117">
    <property type="entry name" value="7tm6_olfct_rcpt"/>
</dbReference>
<dbReference type="EMBL" id="ML239372">
    <property type="protein sequence ID" value="THK33269.1"/>
    <property type="molecule type" value="Genomic_DNA"/>
</dbReference>
<feature type="transmembrane region" description="Helical" evidence="10">
    <location>
        <begin position="118"/>
        <end position="138"/>
    </location>
</feature>
<evidence type="ECO:0000256" key="4">
    <source>
        <dbReference type="ARBA" id="ARBA00022692"/>
    </source>
</evidence>
<dbReference type="AlphaFoldDB" id="A0A4E0RM91"/>
<dbReference type="GO" id="GO:0005549">
    <property type="term" value="F:odorant binding"/>
    <property type="evidence" value="ECO:0007669"/>
    <property type="project" value="InterPro"/>
</dbReference>
<evidence type="ECO:0000256" key="9">
    <source>
        <dbReference type="ARBA" id="ARBA00023224"/>
    </source>
</evidence>
<feature type="transmembrane region" description="Helical" evidence="10">
    <location>
        <begin position="54"/>
        <end position="76"/>
    </location>
</feature>
<dbReference type="Proteomes" id="UP000297026">
    <property type="component" value="Unassembled WGS sequence"/>
</dbReference>
<evidence type="ECO:0000256" key="2">
    <source>
        <dbReference type="ARBA" id="ARBA00022475"/>
    </source>
</evidence>
<dbReference type="Pfam" id="PF02949">
    <property type="entry name" value="7tm_6"/>
    <property type="match status" value="1"/>
</dbReference>
<sequence length="353" mass="40639">TKSTTGIVFTWPESSKTTRSVVTILKIGWWVFWIFAVTQMMQTFYLAYTVRNSFMQLIHNLFHAFCMNQVVLTMIIGKHHHHRFQYLIEEIETFMKDANSHEREVLSKCVKRIASRHFSYNIIAISATLGYILGPITLDYSLPNRLVYPFAVDEHPSYDIAYLWETIGAIECCCSTAFICQVCLLLWYGTIQLEILAEKMRKVSIAQDLKEYINVHHHILWYIDETIKTVRPVVLTTVAMAMITILCAGITIVGNGPIIEKLQFMVIVMTFSIELLCVAWAAENLTAACEEVSWALYNRAVIFVMQRCQKPSVISIGGLLPKLSMNYYARYMSATYSFFTTLRVVLRKIEDDL</sequence>
<keyword evidence="2" id="KW-1003">Cell membrane</keyword>
<gene>
    <name evidence="11" type="primary">Or67NTE</name>
    <name evidence="11" type="ORF">DALL_DALL000462</name>
</gene>
<dbReference type="GO" id="GO:0005886">
    <property type="term" value="C:plasma membrane"/>
    <property type="evidence" value="ECO:0007669"/>
    <property type="project" value="UniProtKB-SubCell"/>
</dbReference>
<evidence type="ECO:0000256" key="7">
    <source>
        <dbReference type="ARBA" id="ARBA00023136"/>
    </source>
</evidence>
<keyword evidence="3" id="KW-0716">Sensory transduction</keyword>
<keyword evidence="7 10" id="KW-0472">Membrane</keyword>
<dbReference type="GO" id="GO:0007165">
    <property type="term" value="P:signal transduction"/>
    <property type="evidence" value="ECO:0007669"/>
    <property type="project" value="UniProtKB-KW"/>
</dbReference>
<keyword evidence="5" id="KW-0552">Olfaction</keyword>
<evidence type="ECO:0000256" key="5">
    <source>
        <dbReference type="ARBA" id="ARBA00022725"/>
    </source>
</evidence>
<dbReference type="PANTHER" id="PTHR21137:SF35">
    <property type="entry name" value="ODORANT RECEPTOR 19A-RELATED"/>
    <property type="match status" value="1"/>
</dbReference>
<organism evidence="11 12">
    <name type="scientific">Diachasma alloeum</name>
    <dbReference type="NCBI Taxonomy" id="454923"/>
    <lineage>
        <taxon>Eukaryota</taxon>
        <taxon>Metazoa</taxon>
        <taxon>Ecdysozoa</taxon>
        <taxon>Arthropoda</taxon>
        <taxon>Hexapoda</taxon>
        <taxon>Insecta</taxon>
        <taxon>Pterygota</taxon>
        <taxon>Neoptera</taxon>
        <taxon>Endopterygota</taxon>
        <taxon>Hymenoptera</taxon>
        <taxon>Apocrita</taxon>
        <taxon>Ichneumonoidea</taxon>
        <taxon>Braconidae</taxon>
        <taxon>Opiinae</taxon>
        <taxon>Diachasma</taxon>
    </lineage>
</organism>
<keyword evidence="6 10" id="KW-1133">Transmembrane helix</keyword>
<comment type="subcellular location">
    <subcellularLocation>
        <location evidence="1">Cell membrane</location>
        <topology evidence="1">Multi-pass membrane protein</topology>
    </subcellularLocation>
</comment>
<evidence type="ECO:0000313" key="12">
    <source>
        <dbReference type="Proteomes" id="UP000297026"/>
    </source>
</evidence>
<protein>
    <submittedName>
        <fullName evidence="11">Odorant receptor 67NTE</fullName>
    </submittedName>
</protein>
<keyword evidence="9" id="KW-0807">Transducer</keyword>
<keyword evidence="4 10" id="KW-0812">Transmembrane</keyword>
<name>A0A4E0RM91_9HYME</name>
<feature type="transmembrane region" description="Helical" evidence="10">
    <location>
        <begin position="27"/>
        <end position="48"/>
    </location>
</feature>
<feature type="transmembrane region" description="Helical" evidence="10">
    <location>
        <begin position="264"/>
        <end position="282"/>
    </location>
</feature>
<reference evidence="11" key="1">
    <citation type="submission" date="2019-02" db="EMBL/GenBank/DDBJ databases">
        <title>Genome of the parasitoid wasp Diachasma alloeum, an emerging model for ecological speciation and transitions to asexual reproduction.</title>
        <authorList>
            <person name="Robertson H.M."/>
            <person name="Walden K.K."/>
            <person name="Tvedte E.S."/>
            <person name="Hood G.R."/>
            <person name="Feder J.L."/>
            <person name="Forbes A.A."/>
            <person name="Logsdon J.M."/>
            <person name="Mcelroy K.E."/>
        </authorList>
    </citation>
    <scope>NUCLEOTIDE SEQUENCE [LARGE SCALE GENOMIC DNA]</scope>
    <source>
        <strain evidence="11">Michigan</strain>
    </source>
</reference>
<keyword evidence="8 11" id="KW-0675">Receptor</keyword>
<evidence type="ECO:0000256" key="10">
    <source>
        <dbReference type="SAM" id="Phobius"/>
    </source>
</evidence>